<evidence type="ECO:0000256" key="4">
    <source>
        <dbReference type="ARBA" id="ARBA00004406"/>
    </source>
</evidence>
<dbReference type="GO" id="GO:0005506">
    <property type="term" value="F:iron ion binding"/>
    <property type="evidence" value="ECO:0007669"/>
    <property type="project" value="InterPro"/>
</dbReference>
<sequence length="625" mass="71836">MQEGLNANSPWSIVIRNCIVSHMSAGCGKPYPISIRSFSYRNNHVVSVDVVLGLSEYRLFRSKLKKCPFASNLLALLNHHWTVALERNKKALAISFYVAKALDSVAIDGICLDPKSIKDGVPQRCILCPTLFMLHMNDLLKIVNVCCYANDSTIDALCSGYTNISRNGIGNPEDAQVVLENCFQKDVVYKFLRYWLGEGLFVAPVDIWKTHRRILLPVFHNRVVEEYISVITEQTAALVRQLEERVDKGEFDILKYISSCTIDIMFETAMGERMDVQHSPDTEYLRARHTVMTIINMRMYKVWLQPEFLFKLTPYAKLQKDNIELTHKFTDEVVKKKRIEYECNKHQMDSHEVKNKDGKLRSALDLLFGREIEFTDEQLREHIDSITIAGNDTTALVIAYTLVLLGIHQDAQEKIYKEQEEIFGDSLRGAGKEDIQKMQFMERVLKESMRLYTVVPIIARHVDKDIYLPHCGVTIPAGAGAVVCTLGVHRNKRIWGTNVDEFDPDRFLPERSADRHPAAFLGFSYGGRNCIVYSLQSSTTERERIRARGERLYGGEANIVRHADYEANFVWSFCRHFGMIIMKTILSSIIRSYKIYAEDVGKLKLEMLLFPVRGHQVRIERRFKL</sequence>
<evidence type="ECO:0000256" key="13">
    <source>
        <dbReference type="ARBA" id="ARBA00023136"/>
    </source>
</evidence>
<dbReference type="PRINTS" id="PR00463">
    <property type="entry name" value="EP450I"/>
</dbReference>
<protein>
    <submittedName>
        <fullName evidence="15">Cytochrome P450 4c3</fullName>
    </submittedName>
</protein>
<dbReference type="EMBL" id="BGZK01000081">
    <property type="protein sequence ID" value="GBP16727.1"/>
    <property type="molecule type" value="Genomic_DNA"/>
</dbReference>
<evidence type="ECO:0000256" key="3">
    <source>
        <dbReference type="ARBA" id="ARBA00004174"/>
    </source>
</evidence>
<evidence type="ECO:0000313" key="15">
    <source>
        <dbReference type="EMBL" id="GBP16727.1"/>
    </source>
</evidence>
<gene>
    <name evidence="15" type="primary">Cyp4c3</name>
    <name evidence="15" type="ORF">EVAR_13347_1</name>
</gene>
<comment type="caution">
    <text evidence="15">The sequence shown here is derived from an EMBL/GenBank/DDBJ whole genome shotgun (WGS) entry which is preliminary data.</text>
</comment>
<keyword evidence="13" id="KW-0472">Membrane</keyword>
<dbReference type="InterPro" id="IPR050196">
    <property type="entry name" value="Cytochrome_P450_Monoox"/>
</dbReference>
<evidence type="ECO:0000256" key="14">
    <source>
        <dbReference type="PIRSR" id="PIRSR602401-1"/>
    </source>
</evidence>
<dbReference type="InterPro" id="IPR002401">
    <property type="entry name" value="Cyt_P450_E_grp-I"/>
</dbReference>
<dbReference type="SUPFAM" id="SSF48264">
    <property type="entry name" value="Cytochrome P450"/>
    <property type="match status" value="1"/>
</dbReference>
<keyword evidence="12" id="KW-0503">Monooxygenase</keyword>
<keyword evidence="11 14" id="KW-0408">Iron</keyword>
<organism evidence="15 16">
    <name type="scientific">Eumeta variegata</name>
    <name type="common">Bagworm moth</name>
    <name type="synonym">Eumeta japonica</name>
    <dbReference type="NCBI Taxonomy" id="151549"/>
    <lineage>
        <taxon>Eukaryota</taxon>
        <taxon>Metazoa</taxon>
        <taxon>Ecdysozoa</taxon>
        <taxon>Arthropoda</taxon>
        <taxon>Hexapoda</taxon>
        <taxon>Insecta</taxon>
        <taxon>Pterygota</taxon>
        <taxon>Neoptera</taxon>
        <taxon>Endopterygota</taxon>
        <taxon>Lepidoptera</taxon>
        <taxon>Glossata</taxon>
        <taxon>Ditrysia</taxon>
        <taxon>Tineoidea</taxon>
        <taxon>Psychidae</taxon>
        <taxon>Oiketicinae</taxon>
        <taxon>Eumeta</taxon>
    </lineage>
</organism>
<dbReference type="Proteomes" id="UP000299102">
    <property type="component" value="Unassembled WGS sequence"/>
</dbReference>
<keyword evidence="8" id="KW-0256">Endoplasmic reticulum</keyword>
<feature type="binding site" description="axial binding residue" evidence="14">
    <location>
        <position position="530"/>
    </location>
    <ligand>
        <name>heme</name>
        <dbReference type="ChEBI" id="CHEBI:30413"/>
    </ligand>
    <ligandPart>
        <name>Fe</name>
        <dbReference type="ChEBI" id="CHEBI:18248"/>
    </ligandPart>
</feature>
<dbReference type="GO" id="GO:0020037">
    <property type="term" value="F:heme binding"/>
    <property type="evidence" value="ECO:0007669"/>
    <property type="project" value="InterPro"/>
</dbReference>
<keyword evidence="7 14" id="KW-0479">Metal-binding</keyword>
<dbReference type="GO" id="GO:0016705">
    <property type="term" value="F:oxidoreductase activity, acting on paired donors, with incorporation or reduction of molecular oxygen"/>
    <property type="evidence" value="ECO:0007669"/>
    <property type="project" value="InterPro"/>
</dbReference>
<comment type="subcellular location">
    <subcellularLocation>
        <location evidence="4">Endoplasmic reticulum membrane</location>
        <topology evidence="4">Peripheral membrane protein</topology>
    </subcellularLocation>
    <subcellularLocation>
        <location evidence="3">Microsome membrane</location>
        <topology evidence="3">Peripheral membrane protein</topology>
    </subcellularLocation>
</comment>
<keyword evidence="9" id="KW-0492">Microsome</keyword>
<dbReference type="STRING" id="151549.A0A4C1TRX0"/>
<keyword evidence="16" id="KW-1185">Reference proteome</keyword>
<comment type="cofactor">
    <cofactor evidence="1 14">
        <name>heme</name>
        <dbReference type="ChEBI" id="CHEBI:30413"/>
    </cofactor>
</comment>
<dbReference type="GO" id="GO:0005789">
    <property type="term" value="C:endoplasmic reticulum membrane"/>
    <property type="evidence" value="ECO:0007669"/>
    <property type="project" value="UniProtKB-SubCell"/>
</dbReference>
<reference evidence="15 16" key="1">
    <citation type="journal article" date="2019" name="Commun. Biol.">
        <title>The bagworm genome reveals a unique fibroin gene that provides high tensile strength.</title>
        <authorList>
            <person name="Kono N."/>
            <person name="Nakamura H."/>
            <person name="Ohtoshi R."/>
            <person name="Tomita M."/>
            <person name="Numata K."/>
            <person name="Arakawa K."/>
        </authorList>
    </citation>
    <scope>NUCLEOTIDE SEQUENCE [LARGE SCALE GENOMIC DNA]</scope>
</reference>
<dbReference type="InterPro" id="IPR036396">
    <property type="entry name" value="Cyt_P450_sf"/>
</dbReference>
<accession>A0A4C1TRX0</accession>
<evidence type="ECO:0000256" key="8">
    <source>
        <dbReference type="ARBA" id="ARBA00022824"/>
    </source>
</evidence>
<evidence type="ECO:0000256" key="9">
    <source>
        <dbReference type="ARBA" id="ARBA00022848"/>
    </source>
</evidence>
<dbReference type="Pfam" id="PF00067">
    <property type="entry name" value="p450"/>
    <property type="match status" value="1"/>
</dbReference>
<evidence type="ECO:0000256" key="5">
    <source>
        <dbReference type="ARBA" id="ARBA00010617"/>
    </source>
</evidence>
<evidence type="ECO:0000256" key="2">
    <source>
        <dbReference type="ARBA" id="ARBA00003690"/>
    </source>
</evidence>
<dbReference type="PANTHER" id="PTHR24291">
    <property type="entry name" value="CYTOCHROME P450 FAMILY 4"/>
    <property type="match status" value="1"/>
</dbReference>
<evidence type="ECO:0000256" key="6">
    <source>
        <dbReference type="ARBA" id="ARBA00022617"/>
    </source>
</evidence>
<dbReference type="InterPro" id="IPR001128">
    <property type="entry name" value="Cyt_P450"/>
</dbReference>
<dbReference type="Gene3D" id="1.10.630.10">
    <property type="entry name" value="Cytochrome P450"/>
    <property type="match status" value="1"/>
</dbReference>
<evidence type="ECO:0000313" key="16">
    <source>
        <dbReference type="Proteomes" id="UP000299102"/>
    </source>
</evidence>
<dbReference type="AlphaFoldDB" id="A0A4C1TRX0"/>
<evidence type="ECO:0000256" key="1">
    <source>
        <dbReference type="ARBA" id="ARBA00001971"/>
    </source>
</evidence>
<dbReference type="PANTHER" id="PTHR24291:SF189">
    <property type="entry name" value="CYTOCHROME P450 4C3-RELATED"/>
    <property type="match status" value="1"/>
</dbReference>
<evidence type="ECO:0000256" key="10">
    <source>
        <dbReference type="ARBA" id="ARBA00023002"/>
    </source>
</evidence>
<keyword evidence="10" id="KW-0560">Oxidoreductase</keyword>
<dbReference type="PRINTS" id="PR00385">
    <property type="entry name" value="P450"/>
</dbReference>
<evidence type="ECO:0000256" key="11">
    <source>
        <dbReference type="ARBA" id="ARBA00023004"/>
    </source>
</evidence>
<dbReference type="GO" id="GO:0004497">
    <property type="term" value="F:monooxygenase activity"/>
    <property type="evidence" value="ECO:0007669"/>
    <property type="project" value="UniProtKB-KW"/>
</dbReference>
<proteinExistence type="inferred from homology"/>
<comment type="similarity">
    <text evidence="5">Belongs to the cytochrome P450 family.</text>
</comment>
<name>A0A4C1TRX0_EUMVA</name>
<keyword evidence="6 14" id="KW-0349">Heme</keyword>
<dbReference type="OrthoDB" id="1470350at2759"/>
<evidence type="ECO:0000256" key="12">
    <source>
        <dbReference type="ARBA" id="ARBA00023033"/>
    </source>
</evidence>
<comment type="function">
    <text evidence="2">May be involved in the metabolism of insect hormones and in the breakdown of synthetic insecticides.</text>
</comment>
<evidence type="ECO:0000256" key="7">
    <source>
        <dbReference type="ARBA" id="ARBA00022723"/>
    </source>
</evidence>